<protein>
    <submittedName>
        <fullName evidence="1">Uncharacterized protein</fullName>
    </submittedName>
</protein>
<gene>
    <name evidence="1" type="ORF">K8I29_08725</name>
</gene>
<reference evidence="1" key="1">
    <citation type="journal article" date="2021" name="bioRxiv">
        <title>Unraveling nitrogen, sulfur and carbon metabolic pathways and microbial community transcriptional responses to substrate deprivation and toxicity stresses in a bioreactor mimicking anoxic brackish coastal sediment conditions.</title>
        <authorList>
            <person name="Martins P.D."/>
            <person name="Echeveste M.J."/>
            <person name="Arshad A."/>
            <person name="Kurth J."/>
            <person name="Ouboter H."/>
            <person name="Jetten M.S.M."/>
            <person name="Welte C.U."/>
        </authorList>
    </citation>
    <scope>NUCLEOTIDE SEQUENCE</scope>
    <source>
        <strain evidence="1">MAG_39</strain>
    </source>
</reference>
<dbReference type="Proteomes" id="UP000705867">
    <property type="component" value="Unassembled WGS sequence"/>
</dbReference>
<accession>A0A953JBX1</accession>
<sequence>MRKIDDSKLLEMIEDGKSQKDCAAFFNVSEPAITKRLKKLRACVLPESVKRLTGKEQRFVLALTQGRTQTAAAMEAFDVTSRDSAKTIGCRLAKEPEIKAAITDLLSMKGASPEWVAERFKHWGDSMDPQASLRAVENVAKLHDLFPASKNMNLNIDTVTLVKVDLSEYENPEPITINQNENFDGPQEEE</sequence>
<evidence type="ECO:0000313" key="2">
    <source>
        <dbReference type="Proteomes" id="UP000705867"/>
    </source>
</evidence>
<reference evidence="1" key="2">
    <citation type="submission" date="2021-08" db="EMBL/GenBank/DDBJ databases">
        <authorList>
            <person name="Dalcin Martins P."/>
        </authorList>
    </citation>
    <scope>NUCLEOTIDE SEQUENCE</scope>
    <source>
        <strain evidence="1">MAG_39</strain>
    </source>
</reference>
<name>A0A953JBX1_9BACT</name>
<dbReference type="InterPro" id="IPR038713">
    <property type="entry name" value="Terminase_Gp1_N_sf"/>
</dbReference>
<proteinExistence type="predicted"/>
<dbReference type="Gene3D" id="1.10.10.1400">
    <property type="entry name" value="Terminase, small subunit, N-terminal DNA-binding domain, HTH motif"/>
    <property type="match status" value="1"/>
</dbReference>
<evidence type="ECO:0000313" key="1">
    <source>
        <dbReference type="EMBL" id="MBZ0156275.1"/>
    </source>
</evidence>
<comment type="caution">
    <text evidence="1">The sequence shown here is derived from an EMBL/GenBank/DDBJ whole genome shotgun (WGS) entry which is preliminary data.</text>
</comment>
<dbReference type="EMBL" id="JAIOIV010000073">
    <property type="protein sequence ID" value="MBZ0156275.1"/>
    <property type="molecule type" value="Genomic_DNA"/>
</dbReference>
<dbReference type="AlphaFoldDB" id="A0A953JBX1"/>
<organism evidence="1 2">
    <name type="scientific">Candidatus Nitrobium versatile</name>
    <dbReference type="NCBI Taxonomy" id="2884831"/>
    <lineage>
        <taxon>Bacteria</taxon>
        <taxon>Pseudomonadati</taxon>
        <taxon>Nitrospirota</taxon>
        <taxon>Nitrospiria</taxon>
        <taxon>Nitrospirales</taxon>
        <taxon>Nitrospiraceae</taxon>
        <taxon>Candidatus Nitrobium</taxon>
    </lineage>
</organism>